<evidence type="ECO:0000256" key="3">
    <source>
        <dbReference type="ARBA" id="ARBA00022723"/>
    </source>
</evidence>
<dbReference type="GO" id="GO:0003939">
    <property type="term" value="F:L-iditol 2-dehydrogenase (NAD+) activity"/>
    <property type="evidence" value="ECO:0007669"/>
    <property type="project" value="TreeGrafter"/>
</dbReference>
<evidence type="ECO:0000256" key="1">
    <source>
        <dbReference type="ARBA" id="ARBA00001947"/>
    </source>
</evidence>
<dbReference type="InterPro" id="IPR011032">
    <property type="entry name" value="GroES-like_sf"/>
</dbReference>
<reference evidence="7 8" key="1">
    <citation type="journal article" date="2017" name="G3 (Bethesda)">
        <title>First Draft Genome Sequence of the Pathogenic Fungus Lomentospora prolificans (Formerly Scedosporium prolificans).</title>
        <authorList>
            <person name="Luo R."/>
            <person name="Zimin A."/>
            <person name="Workman R."/>
            <person name="Fan Y."/>
            <person name="Pertea G."/>
            <person name="Grossman N."/>
            <person name="Wear M.P."/>
            <person name="Jia B."/>
            <person name="Miller H."/>
            <person name="Casadevall A."/>
            <person name="Timp W."/>
            <person name="Zhang S.X."/>
            <person name="Salzberg S.L."/>
        </authorList>
    </citation>
    <scope>NUCLEOTIDE SEQUENCE [LARGE SCALE GENOMIC DNA]</scope>
    <source>
        <strain evidence="7 8">JHH-5317</strain>
    </source>
</reference>
<evidence type="ECO:0000256" key="2">
    <source>
        <dbReference type="ARBA" id="ARBA00008072"/>
    </source>
</evidence>
<comment type="cofactor">
    <cofactor evidence="1">
        <name>Zn(2+)</name>
        <dbReference type="ChEBI" id="CHEBI:29105"/>
    </cofactor>
</comment>
<dbReference type="STRING" id="41688.A0A2N3NF19"/>
<dbReference type="Pfam" id="PF08240">
    <property type="entry name" value="ADH_N"/>
    <property type="match status" value="1"/>
</dbReference>
<dbReference type="GO" id="GO:0006062">
    <property type="term" value="P:sorbitol catabolic process"/>
    <property type="evidence" value="ECO:0007669"/>
    <property type="project" value="TreeGrafter"/>
</dbReference>
<dbReference type="SUPFAM" id="SSF50129">
    <property type="entry name" value="GroES-like"/>
    <property type="match status" value="1"/>
</dbReference>
<protein>
    <recommendedName>
        <fullName evidence="6">Alcohol dehydrogenase-like N-terminal domain-containing protein</fullName>
    </recommendedName>
</protein>
<evidence type="ECO:0000256" key="5">
    <source>
        <dbReference type="ARBA" id="ARBA00023002"/>
    </source>
</evidence>
<dbReference type="PANTHER" id="PTHR43161">
    <property type="entry name" value="SORBITOL DEHYDROGENASE"/>
    <property type="match status" value="1"/>
</dbReference>
<comment type="similarity">
    <text evidence="2">Belongs to the zinc-containing alcohol dehydrogenase family.</text>
</comment>
<dbReference type="EMBL" id="NLAX01000008">
    <property type="protein sequence ID" value="PKS11001.1"/>
    <property type="molecule type" value="Genomic_DNA"/>
</dbReference>
<organism evidence="7 8">
    <name type="scientific">Lomentospora prolificans</name>
    <dbReference type="NCBI Taxonomy" id="41688"/>
    <lineage>
        <taxon>Eukaryota</taxon>
        <taxon>Fungi</taxon>
        <taxon>Dikarya</taxon>
        <taxon>Ascomycota</taxon>
        <taxon>Pezizomycotina</taxon>
        <taxon>Sordariomycetes</taxon>
        <taxon>Hypocreomycetidae</taxon>
        <taxon>Microascales</taxon>
        <taxon>Microascaceae</taxon>
        <taxon>Lomentospora</taxon>
    </lineage>
</organism>
<dbReference type="AlphaFoldDB" id="A0A2N3NF19"/>
<dbReference type="Gene3D" id="3.40.50.720">
    <property type="entry name" value="NAD(P)-binding Rossmann-like Domain"/>
    <property type="match status" value="1"/>
</dbReference>
<evidence type="ECO:0000256" key="4">
    <source>
        <dbReference type="ARBA" id="ARBA00022833"/>
    </source>
</evidence>
<gene>
    <name evidence="7" type="ORF">jhhlp_002760</name>
</gene>
<keyword evidence="4" id="KW-0862">Zinc</keyword>
<dbReference type="InParanoid" id="A0A2N3NF19"/>
<keyword evidence="5" id="KW-0560">Oxidoreductase</keyword>
<evidence type="ECO:0000313" key="7">
    <source>
        <dbReference type="EMBL" id="PKS11001.1"/>
    </source>
</evidence>
<accession>A0A2N3NF19</accession>
<keyword evidence="8" id="KW-1185">Reference proteome</keyword>
<dbReference type="PANTHER" id="PTHR43161:SF4">
    <property type="entry name" value="D-XYLULOSE REDUCTASE"/>
    <property type="match status" value="1"/>
</dbReference>
<dbReference type="GO" id="GO:0046872">
    <property type="term" value="F:metal ion binding"/>
    <property type="evidence" value="ECO:0007669"/>
    <property type="project" value="UniProtKB-KW"/>
</dbReference>
<dbReference type="OrthoDB" id="2148442at2759"/>
<sequence length="166" mass="18127">MTEATQTWAVPQDDAPNPYVIVTADHQIHIHFWRHARIGALTVDGDCVLGHEASGVVLKLGHGLEDLQPDAFVPESTLNRDRVAVEPGVPCGHCHCFRCVDGHYNLYPDVAFAGVYPSHGTIQRYKVHRANHVHKLPDKVTLEQAALLEPVAVALHALCTAPVQVG</sequence>
<evidence type="ECO:0000259" key="6">
    <source>
        <dbReference type="Pfam" id="PF08240"/>
    </source>
</evidence>
<name>A0A2N3NF19_9PEZI</name>
<dbReference type="InterPro" id="IPR013154">
    <property type="entry name" value="ADH-like_N"/>
</dbReference>
<dbReference type="VEuPathDB" id="FungiDB:jhhlp_002760"/>
<comment type="caution">
    <text evidence="7">The sequence shown here is derived from an EMBL/GenBank/DDBJ whole genome shotgun (WGS) entry which is preliminary data.</text>
</comment>
<dbReference type="Gene3D" id="3.90.180.10">
    <property type="entry name" value="Medium-chain alcohol dehydrogenases, catalytic domain"/>
    <property type="match status" value="1"/>
</dbReference>
<feature type="domain" description="Alcohol dehydrogenase-like N-terminal" evidence="6">
    <location>
        <begin position="39"/>
        <end position="138"/>
    </location>
</feature>
<proteinExistence type="inferred from homology"/>
<evidence type="ECO:0000313" key="8">
    <source>
        <dbReference type="Proteomes" id="UP000233524"/>
    </source>
</evidence>
<dbReference type="Proteomes" id="UP000233524">
    <property type="component" value="Unassembled WGS sequence"/>
</dbReference>
<keyword evidence="3" id="KW-0479">Metal-binding</keyword>